<dbReference type="InterPro" id="IPR014048">
    <property type="entry name" value="MethylDNA_cys_MeTrfase_DNA-bd"/>
</dbReference>
<dbReference type="InterPro" id="IPR001497">
    <property type="entry name" value="MethylDNA_cys_MeTrfase_AS"/>
</dbReference>
<keyword evidence="6" id="KW-0227">DNA damage</keyword>
<sequence>MTSDGSSLTELCLDDWWWAHPGSTAEAIELTGICENTTLSDKTTVRPAFSREQQHEQQHEQQRHAVSPLAPSEKQHPALHANANANANEHDYNHDHDPHVCNATDSQHIEVFKQTREWLAAYFAGERPGLASAPALRPNGTPFQREVWNLVAEIPYGETVSYGELAAELAERRGGGRMAAQAVGGAVKRNPITIIVPCHRVVGAGRSFGGYGGRLDIKAALLEHEGVDLSRFDL</sequence>
<dbReference type="GO" id="GO:0006281">
    <property type="term" value="P:DNA repair"/>
    <property type="evidence" value="ECO:0007669"/>
    <property type="project" value="UniProtKB-KW"/>
</dbReference>
<organism evidence="11 12">
    <name type="scientific">Bifidobacterium myosotis</name>
    <dbReference type="NCBI Taxonomy" id="1630166"/>
    <lineage>
        <taxon>Bacteria</taxon>
        <taxon>Bacillati</taxon>
        <taxon>Actinomycetota</taxon>
        <taxon>Actinomycetes</taxon>
        <taxon>Bifidobacteriales</taxon>
        <taxon>Bifidobacteriaceae</taxon>
        <taxon>Bifidobacterium</taxon>
    </lineage>
</organism>
<comment type="catalytic activity">
    <reaction evidence="1">
        <text>a 4-O-methyl-thymidine in DNA + L-cysteinyl-[protein] = a thymidine in DNA + S-methyl-L-cysteinyl-[protein]</text>
        <dbReference type="Rhea" id="RHEA:53428"/>
        <dbReference type="Rhea" id="RHEA-COMP:10131"/>
        <dbReference type="Rhea" id="RHEA-COMP:10132"/>
        <dbReference type="Rhea" id="RHEA-COMP:13555"/>
        <dbReference type="Rhea" id="RHEA-COMP:13556"/>
        <dbReference type="ChEBI" id="CHEBI:29950"/>
        <dbReference type="ChEBI" id="CHEBI:82612"/>
        <dbReference type="ChEBI" id="CHEBI:137386"/>
        <dbReference type="ChEBI" id="CHEBI:137387"/>
        <dbReference type="EC" id="2.1.1.63"/>
    </reaction>
</comment>
<dbReference type="SUPFAM" id="SSF53155">
    <property type="entry name" value="Methylated DNA-protein cysteine methyltransferase domain"/>
    <property type="match status" value="1"/>
</dbReference>
<dbReference type="FunFam" id="1.10.10.10:FF:000214">
    <property type="entry name" value="Methylated-DNA--protein-cysteine methyltransferase"/>
    <property type="match status" value="1"/>
</dbReference>
<dbReference type="Pfam" id="PF01035">
    <property type="entry name" value="DNA_binding_1"/>
    <property type="match status" value="1"/>
</dbReference>
<dbReference type="CDD" id="cd06445">
    <property type="entry name" value="ATase"/>
    <property type="match status" value="1"/>
</dbReference>
<evidence type="ECO:0000256" key="8">
    <source>
        <dbReference type="ARBA" id="ARBA00049348"/>
    </source>
</evidence>
<proteinExistence type="inferred from homology"/>
<evidence type="ECO:0000256" key="4">
    <source>
        <dbReference type="ARBA" id="ARBA00022603"/>
    </source>
</evidence>
<dbReference type="PANTHER" id="PTHR10815">
    <property type="entry name" value="METHYLATED-DNA--PROTEIN-CYSTEINE METHYLTRANSFERASE"/>
    <property type="match status" value="1"/>
</dbReference>
<reference evidence="11 12" key="1">
    <citation type="journal article" date="2017" name="BMC Genomics">
        <title>Comparative genomic and phylogenomic analyses of the Bifidobacteriaceae family.</title>
        <authorList>
            <person name="Lugli G.A."/>
            <person name="Milani C."/>
            <person name="Turroni F."/>
            <person name="Duranti S."/>
            <person name="Mancabelli L."/>
            <person name="Mangifesta M."/>
            <person name="Ferrario C."/>
            <person name="Modesto M."/>
            <person name="Mattarelli P."/>
            <person name="Jiri K."/>
            <person name="van Sinderen D."/>
            <person name="Ventura M."/>
        </authorList>
    </citation>
    <scope>NUCLEOTIDE SEQUENCE [LARGE SCALE GENOMIC DNA]</scope>
    <source>
        <strain evidence="11 12">DSM 100196</strain>
    </source>
</reference>
<dbReference type="EMBL" id="MWWW01000002">
    <property type="protein sequence ID" value="OZG61617.1"/>
    <property type="molecule type" value="Genomic_DNA"/>
</dbReference>
<keyword evidence="12" id="KW-1185">Reference proteome</keyword>
<feature type="region of interest" description="Disordered" evidence="9">
    <location>
        <begin position="47"/>
        <end position="76"/>
    </location>
</feature>
<feature type="domain" description="Methylated-DNA-[protein]-cysteine S-methyltransferase DNA binding" evidence="10">
    <location>
        <begin position="142"/>
        <end position="227"/>
    </location>
</feature>
<feature type="compositionally biased region" description="Basic and acidic residues" evidence="9">
    <location>
        <begin position="52"/>
        <end position="63"/>
    </location>
</feature>
<keyword evidence="4 11" id="KW-0489">Methyltransferase</keyword>
<evidence type="ECO:0000256" key="2">
    <source>
        <dbReference type="ARBA" id="ARBA00008711"/>
    </source>
</evidence>
<keyword evidence="5 11" id="KW-0808">Transferase</keyword>
<dbReference type="NCBIfam" id="TIGR00589">
    <property type="entry name" value="ogt"/>
    <property type="match status" value="1"/>
</dbReference>
<evidence type="ECO:0000256" key="6">
    <source>
        <dbReference type="ARBA" id="ARBA00022763"/>
    </source>
</evidence>
<protein>
    <recommendedName>
        <fullName evidence="3">methylated-DNA--[protein]-cysteine S-methyltransferase</fullName>
        <ecNumber evidence="3">2.1.1.63</ecNumber>
    </recommendedName>
</protein>
<name>A0A261FR31_9BIFI</name>
<dbReference type="EC" id="2.1.1.63" evidence="3"/>
<dbReference type="InterPro" id="IPR036631">
    <property type="entry name" value="MGMT_N_sf"/>
</dbReference>
<evidence type="ECO:0000313" key="12">
    <source>
        <dbReference type="Proteomes" id="UP000216871"/>
    </source>
</evidence>
<dbReference type="GO" id="GO:0032259">
    <property type="term" value="P:methylation"/>
    <property type="evidence" value="ECO:0007669"/>
    <property type="project" value="UniProtKB-KW"/>
</dbReference>
<dbReference type="AlphaFoldDB" id="A0A261FR31"/>
<dbReference type="GO" id="GO:0003908">
    <property type="term" value="F:methylated-DNA-[protein]-cysteine S-methyltransferase activity"/>
    <property type="evidence" value="ECO:0007669"/>
    <property type="project" value="UniProtKB-EC"/>
</dbReference>
<dbReference type="PROSITE" id="PS00374">
    <property type="entry name" value="MGMT"/>
    <property type="match status" value="1"/>
</dbReference>
<dbReference type="Proteomes" id="UP000216871">
    <property type="component" value="Unassembled WGS sequence"/>
</dbReference>
<dbReference type="PANTHER" id="PTHR10815:SF5">
    <property type="entry name" value="METHYLATED-DNA--PROTEIN-CYSTEINE METHYLTRANSFERASE"/>
    <property type="match status" value="1"/>
</dbReference>
<evidence type="ECO:0000313" key="11">
    <source>
        <dbReference type="EMBL" id="OZG61617.1"/>
    </source>
</evidence>
<evidence type="ECO:0000256" key="5">
    <source>
        <dbReference type="ARBA" id="ARBA00022679"/>
    </source>
</evidence>
<gene>
    <name evidence="11" type="ORF">BMYO_0131</name>
</gene>
<evidence type="ECO:0000256" key="3">
    <source>
        <dbReference type="ARBA" id="ARBA00011918"/>
    </source>
</evidence>
<dbReference type="SUPFAM" id="SSF46767">
    <property type="entry name" value="Methylated DNA-protein cysteine methyltransferase, C-terminal domain"/>
    <property type="match status" value="1"/>
</dbReference>
<dbReference type="Gene3D" id="1.10.10.10">
    <property type="entry name" value="Winged helix-like DNA-binding domain superfamily/Winged helix DNA-binding domain"/>
    <property type="match status" value="1"/>
</dbReference>
<evidence type="ECO:0000256" key="9">
    <source>
        <dbReference type="SAM" id="MobiDB-lite"/>
    </source>
</evidence>
<dbReference type="InterPro" id="IPR036388">
    <property type="entry name" value="WH-like_DNA-bd_sf"/>
</dbReference>
<comment type="caution">
    <text evidence="11">The sequence shown here is derived from an EMBL/GenBank/DDBJ whole genome shotgun (WGS) entry which is preliminary data.</text>
</comment>
<evidence type="ECO:0000256" key="7">
    <source>
        <dbReference type="ARBA" id="ARBA00023204"/>
    </source>
</evidence>
<keyword evidence="7" id="KW-0234">DNA repair</keyword>
<dbReference type="InterPro" id="IPR036217">
    <property type="entry name" value="MethylDNA_cys_MeTrfase_DNAb"/>
</dbReference>
<accession>A0A261FR31</accession>
<comment type="similarity">
    <text evidence="2">Belongs to the MGMT family.</text>
</comment>
<comment type="catalytic activity">
    <reaction evidence="8">
        <text>a 6-O-methyl-2'-deoxyguanosine in DNA + L-cysteinyl-[protein] = S-methyl-L-cysteinyl-[protein] + a 2'-deoxyguanosine in DNA</text>
        <dbReference type="Rhea" id="RHEA:24000"/>
        <dbReference type="Rhea" id="RHEA-COMP:10131"/>
        <dbReference type="Rhea" id="RHEA-COMP:10132"/>
        <dbReference type="Rhea" id="RHEA-COMP:11367"/>
        <dbReference type="Rhea" id="RHEA-COMP:11368"/>
        <dbReference type="ChEBI" id="CHEBI:29950"/>
        <dbReference type="ChEBI" id="CHEBI:82612"/>
        <dbReference type="ChEBI" id="CHEBI:85445"/>
        <dbReference type="ChEBI" id="CHEBI:85448"/>
        <dbReference type="EC" id="2.1.1.63"/>
    </reaction>
</comment>
<evidence type="ECO:0000256" key="1">
    <source>
        <dbReference type="ARBA" id="ARBA00001286"/>
    </source>
</evidence>
<evidence type="ECO:0000259" key="10">
    <source>
        <dbReference type="Pfam" id="PF01035"/>
    </source>
</evidence>